<dbReference type="GO" id="GO:1990281">
    <property type="term" value="C:efflux pump complex"/>
    <property type="evidence" value="ECO:0007669"/>
    <property type="project" value="TreeGrafter"/>
</dbReference>
<proteinExistence type="inferred from homology"/>
<reference evidence="3 4" key="1">
    <citation type="submission" date="2019-06" db="EMBL/GenBank/DDBJ databases">
        <authorList>
            <person name="Lee I."/>
            <person name="Jang G.I."/>
            <person name="Hwang C.Y."/>
        </authorList>
    </citation>
    <scope>NUCLEOTIDE SEQUENCE [LARGE SCALE GENOMIC DNA]</scope>
    <source>
        <strain evidence="3 4">PAMC 28131</strain>
    </source>
</reference>
<sequence>MRAHLLLTAPLALALSACGSGEPAAVPPQAVVTGERFTLRPQQLPDLAEVPATVTTRDMAEARARIPGVLTALNVHAGSRVSAGQPIALITDSRLTQEAAAQGAGAAAAEAQAARAKADLDRIRFLHREGVYAQAKLDEAQAASRAANAMLAAARAQQGAVKAVEGQGVVRAPAAGTVLVADVPEGSAVAPGMLIATITAGPPIVRLDVPEGLAARLRAGAEVHVSGLAGQAAGETAIGRIVRIYPGVSDGRTRADVTVSGLSPELVGQRVAAAVEAGAREGLAVPARFVEQRFGLRFVRLLSADGKRAADVPVEVRPLADGRVEILSGLHGGDMILAPHAGAGK</sequence>
<dbReference type="AlphaFoldDB" id="A0A501XD34"/>
<gene>
    <name evidence="3" type="ORF">FJQ54_15600</name>
</gene>
<dbReference type="NCBIfam" id="TIGR01730">
    <property type="entry name" value="RND_mfp"/>
    <property type="match status" value="1"/>
</dbReference>
<dbReference type="Gene3D" id="2.40.30.170">
    <property type="match status" value="1"/>
</dbReference>
<dbReference type="OrthoDB" id="7914255at2"/>
<dbReference type="Gene3D" id="2.40.50.100">
    <property type="match status" value="1"/>
</dbReference>
<dbReference type="PANTHER" id="PTHR30469:SF15">
    <property type="entry name" value="HLYD FAMILY OF SECRETION PROTEINS"/>
    <property type="match status" value="1"/>
</dbReference>
<dbReference type="RefSeq" id="WP_140929348.1">
    <property type="nucleotide sequence ID" value="NZ_VFSU01000034.1"/>
</dbReference>
<protein>
    <submittedName>
        <fullName evidence="3">Efflux RND transporter periplasmic adaptor subunit</fullName>
    </submittedName>
</protein>
<evidence type="ECO:0000256" key="2">
    <source>
        <dbReference type="SAM" id="SignalP"/>
    </source>
</evidence>
<dbReference type="Gene3D" id="1.10.287.470">
    <property type="entry name" value="Helix hairpin bin"/>
    <property type="match status" value="1"/>
</dbReference>
<dbReference type="InterPro" id="IPR006143">
    <property type="entry name" value="RND_pump_MFP"/>
</dbReference>
<dbReference type="Proteomes" id="UP000319897">
    <property type="component" value="Unassembled WGS sequence"/>
</dbReference>
<dbReference type="Gene3D" id="2.40.420.20">
    <property type="match status" value="1"/>
</dbReference>
<dbReference type="SUPFAM" id="SSF111369">
    <property type="entry name" value="HlyD-like secretion proteins"/>
    <property type="match status" value="1"/>
</dbReference>
<dbReference type="PROSITE" id="PS51257">
    <property type="entry name" value="PROKAR_LIPOPROTEIN"/>
    <property type="match status" value="1"/>
</dbReference>
<evidence type="ECO:0000256" key="1">
    <source>
        <dbReference type="ARBA" id="ARBA00009477"/>
    </source>
</evidence>
<organism evidence="3 4">
    <name type="scientific">Sandaracinobacter neustonicus</name>
    <dbReference type="NCBI Taxonomy" id="1715348"/>
    <lineage>
        <taxon>Bacteria</taxon>
        <taxon>Pseudomonadati</taxon>
        <taxon>Pseudomonadota</taxon>
        <taxon>Alphaproteobacteria</taxon>
        <taxon>Sphingomonadales</taxon>
        <taxon>Sphingosinicellaceae</taxon>
        <taxon>Sandaracinobacter</taxon>
    </lineage>
</organism>
<evidence type="ECO:0000313" key="3">
    <source>
        <dbReference type="EMBL" id="TPE58495.1"/>
    </source>
</evidence>
<accession>A0A501XD34</accession>
<name>A0A501XD34_9SPHN</name>
<keyword evidence="2" id="KW-0732">Signal</keyword>
<dbReference type="GO" id="GO:0015562">
    <property type="term" value="F:efflux transmembrane transporter activity"/>
    <property type="evidence" value="ECO:0007669"/>
    <property type="project" value="TreeGrafter"/>
</dbReference>
<keyword evidence="4" id="KW-1185">Reference proteome</keyword>
<feature type="signal peptide" evidence="2">
    <location>
        <begin position="1"/>
        <end position="19"/>
    </location>
</feature>
<feature type="chain" id="PRO_5021190895" evidence="2">
    <location>
        <begin position="20"/>
        <end position="345"/>
    </location>
</feature>
<comment type="similarity">
    <text evidence="1">Belongs to the membrane fusion protein (MFP) (TC 8.A.1) family.</text>
</comment>
<comment type="caution">
    <text evidence="3">The sequence shown here is derived from an EMBL/GenBank/DDBJ whole genome shotgun (WGS) entry which is preliminary data.</text>
</comment>
<evidence type="ECO:0000313" key="4">
    <source>
        <dbReference type="Proteomes" id="UP000319897"/>
    </source>
</evidence>
<dbReference type="EMBL" id="VFSU01000034">
    <property type="protein sequence ID" value="TPE58495.1"/>
    <property type="molecule type" value="Genomic_DNA"/>
</dbReference>
<dbReference type="PANTHER" id="PTHR30469">
    <property type="entry name" value="MULTIDRUG RESISTANCE PROTEIN MDTA"/>
    <property type="match status" value="1"/>
</dbReference>